<dbReference type="EMBL" id="VSIY01000014">
    <property type="protein sequence ID" value="TYB79972.1"/>
    <property type="molecule type" value="Genomic_DNA"/>
</dbReference>
<dbReference type="RefSeq" id="WP_148379139.1">
    <property type="nucleotide sequence ID" value="NZ_VSIY01000014.1"/>
</dbReference>
<dbReference type="InterPro" id="IPR036596">
    <property type="entry name" value="Cyt-C_aa3_sf"/>
</dbReference>
<evidence type="ECO:0000256" key="1">
    <source>
        <dbReference type="SAM" id="Phobius"/>
    </source>
</evidence>
<comment type="caution">
    <text evidence="3">The sequence shown here is derived from an EMBL/GenBank/DDBJ whole genome shotgun (WGS) entry which is preliminary data.</text>
</comment>
<evidence type="ECO:0000313" key="3">
    <source>
        <dbReference type="EMBL" id="TYB79972.1"/>
    </source>
</evidence>
<gene>
    <name evidence="3" type="ORF">FVF75_14130</name>
</gene>
<dbReference type="InterPro" id="IPR012422">
    <property type="entry name" value="Cyt_c_oxidase_su4_bac-aa3"/>
</dbReference>
<feature type="transmembrane region" description="Helical" evidence="1">
    <location>
        <begin position="21"/>
        <end position="42"/>
    </location>
</feature>
<keyword evidence="1" id="KW-1133">Transmembrane helix</keyword>
<evidence type="ECO:0000259" key="2">
    <source>
        <dbReference type="Pfam" id="PF07835"/>
    </source>
</evidence>
<keyword evidence="1" id="KW-0812">Transmembrane</keyword>
<organism evidence="3 4">
    <name type="scientific">Maritimibacter fusiformis</name>
    <dbReference type="NCBI Taxonomy" id="2603819"/>
    <lineage>
        <taxon>Bacteria</taxon>
        <taxon>Pseudomonadati</taxon>
        <taxon>Pseudomonadota</taxon>
        <taxon>Alphaproteobacteria</taxon>
        <taxon>Rhodobacterales</taxon>
        <taxon>Roseobacteraceae</taxon>
        <taxon>Maritimibacter</taxon>
    </lineage>
</organism>
<dbReference type="AlphaFoldDB" id="A0A5D0REN6"/>
<protein>
    <submittedName>
        <fullName evidence="3">Aa3-type cytochrome c oxidase subunit IV</fullName>
    </submittedName>
</protein>
<sequence>MADYKHGTMDTREQEKTFEGFIKFLVRSAIATIIVVILLAIFGA</sequence>
<dbReference type="Proteomes" id="UP000322080">
    <property type="component" value="Unassembled WGS sequence"/>
</dbReference>
<feature type="domain" description="Cytochrome c oxidase subunit IV bacterial aa3 type" evidence="2">
    <location>
        <begin position="4"/>
        <end position="42"/>
    </location>
</feature>
<dbReference type="Pfam" id="PF07835">
    <property type="entry name" value="COX4_pro_2"/>
    <property type="match status" value="1"/>
</dbReference>
<keyword evidence="4" id="KW-1185">Reference proteome</keyword>
<accession>A0A5D0REN6</accession>
<evidence type="ECO:0000313" key="4">
    <source>
        <dbReference type="Proteomes" id="UP000322080"/>
    </source>
</evidence>
<reference evidence="3 4" key="1">
    <citation type="submission" date="2019-08" db="EMBL/GenBank/DDBJ databases">
        <title>Identification of a novel species of the genus Boseongicola.</title>
        <authorList>
            <person name="Zhang X.-Q."/>
        </authorList>
    </citation>
    <scope>NUCLEOTIDE SEQUENCE [LARGE SCALE GENOMIC DNA]</scope>
    <source>
        <strain evidence="3 4">HY14</strain>
    </source>
</reference>
<proteinExistence type="predicted"/>
<dbReference type="Gene3D" id="1.20.5.160">
    <property type="entry name" value="Bacterial aa3 type cytochrome c oxidase subunit IV"/>
    <property type="match status" value="1"/>
</dbReference>
<keyword evidence="1" id="KW-0472">Membrane</keyword>
<name>A0A5D0REN6_9RHOB</name>
<dbReference type="SUPFAM" id="SSF81469">
    <property type="entry name" value="Bacterial aa3 type cytochrome c oxidase subunit IV"/>
    <property type="match status" value="1"/>
</dbReference>